<feature type="compositionally biased region" description="Low complexity" evidence="4">
    <location>
        <begin position="814"/>
        <end position="824"/>
    </location>
</feature>
<dbReference type="InterPro" id="IPR052640">
    <property type="entry name" value="Gemin-5"/>
</dbReference>
<dbReference type="SMART" id="SM00320">
    <property type="entry name" value="WD40"/>
    <property type="match status" value="12"/>
</dbReference>
<dbReference type="InterPro" id="IPR056420">
    <property type="entry name" value="GEMI5_RBS"/>
</dbReference>
<feature type="compositionally biased region" description="Polar residues" evidence="4">
    <location>
        <begin position="787"/>
        <end position="804"/>
    </location>
</feature>
<dbReference type="PANTHER" id="PTHR46362">
    <property type="entry name" value="GEM-ASSOCIATED PROTEIN 5"/>
    <property type="match status" value="1"/>
</dbReference>
<feature type="region of interest" description="Disordered" evidence="4">
    <location>
        <begin position="884"/>
        <end position="924"/>
    </location>
</feature>
<dbReference type="PROSITE" id="PS50294">
    <property type="entry name" value="WD_REPEATS_REGION"/>
    <property type="match status" value="2"/>
</dbReference>
<evidence type="ECO:0000259" key="7">
    <source>
        <dbReference type="Pfam" id="PF23775"/>
    </source>
</evidence>
<evidence type="ECO:0000259" key="8">
    <source>
        <dbReference type="Pfam" id="PF23777"/>
    </source>
</evidence>
<dbReference type="InterPro" id="IPR056432">
    <property type="entry name" value="Beta-prop_GEMI5_1st"/>
</dbReference>
<dbReference type="GO" id="GO:0005634">
    <property type="term" value="C:nucleus"/>
    <property type="evidence" value="ECO:0007669"/>
    <property type="project" value="TreeGrafter"/>
</dbReference>
<keyword evidence="9" id="KW-1185">Reference proteome</keyword>
<evidence type="ECO:0000259" key="6">
    <source>
        <dbReference type="Pfam" id="PF23774"/>
    </source>
</evidence>
<evidence type="ECO:0000256" key="2">
    <source>
        <dbReference type="ARBA" id="ARBA00022737"/>
    </source>
</evidence>
<dbReference type="Pfam" id="PF23775">
    <property type="entry name" value="Beta-prop_RIG_2nd"/>
    <property type="match status" value="1"/>
</dbReference>
<dbReference type="SUPFAM" id="SSF50965">
    <property type="entry name" value="Galactose oxidase, central domain"/>
    <property type="match status" value="1"/>
</dbReference>
<dbReference type="Gene3D" id="2.130.10.10">
    <property type="entry name" value="YVTN repeat-like/Quinoprotein amine dehydrogenase"/>
    <property type="match status" value="2"/>
</dbReference>
<feature type="compositionally biased region" description="Basic and acidic residues" evidence="4">
    <location>
        <begin position="1606"/>
        <end position="1626"/>
    </location>
</feature>
<dbReference type="OrthoDB" id="7326421at2759"/>
<dbReference type="PROSITE" id="PS00678">
    <property type="entry name" value="WD_REPEATS_1"/>
    <property type="match status" value="1"/>
</dbReference>
<evidence type="ECO:0000256" key="3">
    <source>
        <dbReference type="PROSITE-ProRule" id="PRU00221"/>
    </source>
</evidence>
<dbReference type="InterPro" id="IPR011043">
    <property type="entry name" value="Gal_Oxase/kelch_b-propeller"/>
</dbReference>
<dbReference type="GeneID" id="110976125"/>
<feature type="repeat" description="WD" evidence="3">
    <location>
        <begin position="248"/>
        <end position="271"/>
    </location>
</feature>
<dbReference type="GO" id="GO:0003730">
    <property type="term" value="F:mRNA 3'-UTR binding"/>
    <property type="evidence" value="ECO:0007669"/>
    <property type="project" value="TreeGrafter"/>
</dbReference>
<feature type="region of interest" description="Disordered" evidence="4">
    <location>
        <begin position="845"/>
        <end position="864"/>
    </location>
</feature>
<dbReference type="PRINTS" id="PR00320">
    <property type="entry name" value="GPROTEINBRPT"/>
</dbReference>
<dbReference type="SUPFAM" id="SSF50998">
    <property type="entry name" value="Quinoprotein alcohol dehydrogenase-like"/>
    <property type="match status" value="1"/>
</dbReference>
<name>A0A8B7XVE8_ACAPL</name>
<proteinExistence type="predicted"/>
<dbReference type="InterPro" id="IPR015943">
    <property type="entry name" value="WD40/YVTN_repeat-like_dom_sf"/>
</dbReference>
<feature type="domain" description="Gem-associated protein 5 first beta-propeller" evidence="5">
    <location>
        <begin position="65"/>
        <end position="197"/>
    </location>
</feature>
<evidence type="ECO:0000256" key="1">
    <source>
        <dbReference type="ARBA" id="ARBA00022574"/>
    </source>
</evidence>
<organism evidence="9 10">
    <name type="scientific">Acanthaster planci</name>
    <name type="common">Crown-of-thorns starfish</name>
    <dbReference type="NCBI Taxonomy" id="133434"/>
    <lineage>
        <taxon>Eukaryota</taxon>
        <taxon>Metazoa</taxon>
        <taxon>Echinodermata</taxon>
        <taxon>Eleutherozoa</taxon>
        <taxon>Asterozoa</taxon>
        <taxon>Asteroidea</taxon>
        <taxon>Valvatacea</taxon>
        <taxon>Valvatida</taxon>
        <taxon>Acanthasteridae</taxon>
        <taxon>Acanthaster</taxon>
    </lineage>
</organism>
<feature type="repeat" description="WD" evidence="3">
    <location>
        <begin position="665"/>
        <end position="707"/>
    </location>
</feature>
<dbReference type="Pfam" id="PF23770">
    <property type="entry name" value="Beta-prop_RIG_1st"/>
    <property type="match status" value="1"/>
</dbReference>
<gene>
    <name evidence="10" type="primary">LOC110976125</name>
</gene>
<feature type="compositionally biased region" description="Basic and acidic residues" evidence="4">
    <location>
        <begin position="884"/>
        <end position="893"/>
    </location>
</feature>
<dbReference type="PROSITE" id="PS50082">
    <property type="entry name" value="WD_REPEATS_2"/>
    <property type="match status" value="3"/>
</dbReference>
<dbReference type="Pfam" id="PF23777">
    <property type="entry name" value="GEMI5_RBS"/>
    <property type="match status" value="1"/>
</dbReference>
<protein>
    <submittedName>
        <fullName evidence="10">Gem-associated protein 5-like isoform X1</fullName>
    </submittedName>
</protein>
<dbReference type="InterPro" id="IPR020472">
    <property type="entry name" value="WD40_PAC1"/>
</dbReference>
<feature type="region of interest" description="Disordered" evidence="4">
    <location>
        <begin position="747"/>
        <end position="824"/>
    </location>
</feature>
<sequence length="1853" mass="203883">MIEDLLPPSPNWYCSQACDCSYDGLFAYATRNSIFLLDVRNNSPSYAGCLTGHSERVTAVKFGRETHDRHLCATAGDDGCVKVWDTRNKAVLNDHRYHNENKVTAVQWCASTVPNSQVISGDEKGTLVWWNHASGGGKEFTPEKRHIYCLASCPHNGEFVAIGYKTGLVLIVDISGKGQILQRLRGHDEEVHSVCWSPGLGEDIPLRKPKQDGDKAECQVVPTGSPPDDFPMATASALPSTLRERGCLLVSGSRDRTLKVWNTTQGKAVLTLALPPRGGVQRTRDRSDDGGKAKVWVGLCWPSDKPREFLSSSYGGDLILWDLCKPGKQKWEYIGMDNHNTASHNRIIFNISSIPHCPDMFITTSMDRQIICWNRKTLKMVWLIPTLGGFVYTLSACSVDPGCLALGVGDNMIRVWNSSSPGRGKTISILWQGIKSKVTALSWHPERDNCLAYGTDDGRVGIYSTFTQGKGPALSSTFHKKTVYSLSWGPHCLAKEGVSGYCLYSCGGDGMIYQHDPTKLGEDATNFNSLIRSANQISYMLPLRTDVSWRDDGRAVAIGNEDGSIEIVACPSLLLLCTIRVHHKLINCLEWYPTHSQSEASVQVPSQSAGILEDGSSGTGQSGKRWWLASGSNEPQVQVHDLTSVLGGIEPVQLKTPVTGSFRTLNGHTLRITALSWSPHGDGRLVSASYDGTAQVWDTLKGEPIANFRGHLGRLFSVSWSILDPDVIFSGGEDFCLLKWRVSQVQHTRPPAHKRNTAAFMQRSGKSKSASSGKSKKKAKSAKDTCSVGSSSPGSCTPEPTSTKDAPPIPEGLPPDGSLLDPPVDMSDLQRLLEEKRLEMQKLTLTEASEAEARRQQTENVMSSEPTFVEEKEVTELKTGEVDEAGEKGRGGDTEVGVESVAQTTEGSDVTYKKDGRRKKKHKSLFPLSRSQDNRGKLYHLEDCVTLAHHKYGTDDAGRPFTTAHPAVGEQVHSTDPSEAVSSARLHPGVGDAVHLGLFADRRAAFAMFREEGIYHSEAGNRDQRQCLDMWKGNLAGTLAHARECNQLNSFLVAMAPLGGYDVWLETVEAYAQQLERCEDYSQAATYYLACHKIHKAIAVLLDNKLFREAVALASVRLSPFDPAFTEVYRAWASHLDAEGSYGQAAKCYLTINQPTDAVMLLARKSDILSLSAALRVACITHLGDLTIGLMVRYLHECLMAGDWLEAQTVLANHKSVLAGSLIAALHEVIVTTLTHQKLILRDLFEEPKTNPWIQGMFRDETNNMDDLSGWTVPLFEGATPLPAAVQHWFLQCHMDQTDEDLVQRLYDEVVSIRQQNTQHLPTKQLLIELAFELTLGQLSLLMAGESETVPHWLQAVVMCHDAGDVDMARGVLSLVLPEGIYSIMKLHKSAAVTSLYAYYLFTVLYSLWWEVGCETTPSKNPELLVSKAGVPRDTQRGIETNSDTANIIARRTEATESHLEGTSGTVSRVMATERASELVENPGQPIADFTGSVSETQAQITFDQHDLFTTLTDCTNQSVESYAASASIVTAPSCSNMSKDVNQGHDATRSQFEERLVPKLETISKALLSEPHAKVRSLKGSIRCIQKAVEKLVTQHATKGQEPVPVDHDQEGSIDKDRAPDRPDHEAVDCGFYASRENESAVPTVKDGGAFELKERATSPDVCALSQIVSESTGRLVNSCLPESLNPLEVSTNIVSSRQDDGTPVEVDIATEKQFDSNSNAAAKETHSEVDKYLEVCLPSSWEAVMADVKYIDPALTYTDLLQEQSRLMQELEQLGKRCPFPDSVESAMVLVHVCRAARLKRNLSKADQQELKTLEKEAITWGLEHSWLTFQRKLFIKHLANLVLEQPNSAL</sequence>
<evidence type="ECO:0000313" key="10">
    <source>
        <dbReference type="RefSeq" id="XP_022084838.1"/>
    </source>
</evidence>
<feature type="domain" description="Gem-associated protein 5 RBS" evidence="8">
    <location>
        <begin position="1303"/>
        <end position="1501"/>
    </location>
</feature>
<dbReference type="InterPro" id="IPR001680">
    <property type="entry name" value="WD40_rpt"/>
</dbReference>
<feature type="domain" description="Gem-associated protein 5 TPR" evidence="6">
    <location>
        <begin position="996"/>
        <end position="1204"/>
    </location>
</feature>
<dbReference type="SUPFAM" id="SSF50978">
    <property type="entry name" value="WD40 repeat-like"/>
    <property type="match status" value="1"/>
</dbReference>
<dbReference type="Pfam" id="PF00400">
    <property type="entry name" value="WD40"/>
    <property type="match status" value="1"/>
</dbReference>
<dbReference type="Proteomes" id="UP000694845">
    <property type="component" value="Unplaced"/>
</dbReference>
<dbReference type="GO" id="GO:0000387">
    <property type="term" value="P:spliceosomal snRNP assembly"/>
    <property type="evidence" value="ECO:0007669"/>
    <property type="project" value="TreeGrafter"/>
</dbReference>
<feature type="domain" description="Gem-associated protein 5 second beta-propeller" evidence="7">
    <location>
        <begin position="400"/>
        <end position="732"/>
    </location>
</feature>
<keyword evidence="2" id="KW-0677">Repeat</keyword>
<dbReference type="InterPro" id="IPR011047">
    <property type="entry name" value="Quinoprotein_ADH-like_sf"/>
</dbReference>
<dbReference type="InterPro" id="IPR056424">
    <property type="entry name" value="Beta-prop_GEMI5_2nd"/>
</dbReference>
<dbReference type="RefSeq" id="XP_022084838.1">
    <property type="nucleotide sequence ID" value="XM_022229146.1"/>
</dbReference>
<dbReference type="InterPro" id="IPR019775">
    <property type="entry name" value="WD40_repeat_CS"/>
</dbReference>
<evidence type="ECO:0000259" key="5">
    <source>
        <dbReference type="Pfam" id="PF23770"/>
    </source>
</evidence>
<dbReference type="PANTHER" id="PTHR46362:SF1">
    <property type="entry name" value="GEM-ASSOCIATED PROTEIN 5"/>
    <property type="match status" value="1"/>
</dbReference>
<dbReference type="InterPro" id="IPR036322">
    <property type="entry name" value="WD40_repeat_dom_sf"/>
</dbReference>
<feature type="repeat" description="WD" evidence="3">
    <location>
        <begin position="50"/>
        <end position="94"/>
    </location>
</feature>
<dbReference type="GO" id="GO:0032797">
    <property type="term" value="C:SMN complex"/>
    <property type="evidence" value="ECO:0007669"/>
    <property type="project" value="TreeGrafter"/>
</dbReference>
<feature type="region of interest" description="Disordered" evidence="4">
    <location>
        <begin position="1597"/>
        <end position="1626"/>
    </location>
</feature>
<keyword evidence="1 3" id="KW-0853">WD repeat</keyword>
<accession>A0A8B7XVE8</accession>
<reference evidence="10" key="1">
    <citation type="submission" date="2025-08" db="UniProtKB">
        <authorList>
            <consortium name="RefSeq"/>
        </authorList>
    </citation>
    <scope>IDENTIFICATION</scope>
</reference>
<dbReference type="Pfam" id="PF23774">
    <property type="entry name" value="TPR_GEMI5"/>
    <property type="match status" value="1"/>
</dbReference>
<evidence type="ECO:0000256" key="4">
    <source>
        <dbReference type="SAM" id="MobiDB-lite"/>
    </source>
</evidence>
<feature type="compositionally biased region" description="Basic residues" evidence="4">
    <location>
        <begin position="915"/>
        <end position="924"/>
    </location>
</feature>
<dbReference type="KEGG" id="aplc:110976125"/>
<dbReference type="InterPro" id="IPR056421">
    <property type="entry name" value="TPR_GEMI5"/>
</dbReference>
<evidence type="ECO:0000313" key="9">
    <source>
        <dbReference type="Proteomes" id="UP000694845"/>
    </source>
</evidence>